<proteinExistence type="predicted"/>
<dbReference type="Pfam" id="PF11804">
    <property type="entry name" value="DUF3325"/>
    <property type="match status" value="1"/>
</dbReference>
<accession>A0ABP3WKU7</accession>
<protein>
    <submittedName>
        <fullName evidence="2">DUF3325 domain-containing protein</fullName>
    </submittedName>
</protein>
<feature type="transmembrane region" description="Helical" evidence="1">
    <location>
        <begin position="88"/>
        <end position="107"/>
    </location>
</feature>
<evidence type="ECO:0000313" key="2">
    <source>
        <dbReference type="EMBL" id="GAA0817499.1"/>
    </source>
</evidence>
<dbReference type="Proteomes" id="UP001500021">
    <property type="component" value="Unassembled WGS sequence"/>
</dbReference>
<evidence type="ECO:0000313" key="3">
    <source>
        <dbReference type="Proteomes" id="UP001500021"/>
    </source>
</evidence>
<feature type="transmembrane region" description="Helical" evidence="1">
    <location>
        <begin position="42"/>
        <end position="60"/>
    </location>
</feature>
<sequence>MLLLVCLSFTTMVLFCLAMEKHREQVFSIEMSGLLPRFFRPMAWLLLTLTAYTSVVLYGWSIGPALFFGALTAALLPLILLLTYQARLIPIFAVILPVVAITSFILAK</sequence>
<evidence type="ECO:0000256" key="1">
    <source>
        <dbReference type="SAM" id="Phobius"/>
    </source>
</evidence>
<reference evidence="3" key="1">
    <citation type="journal article" date="2019" name="Int. J. Syst. Evol. Microbiol.">
        <title>The Global Catalogue of Microorganisms (GCM) 10K type strain sequencing project: providing services to taxonomists for standard genome sequencing and annotation.</title>
        <authorList>
            <consortium name="The Broad Institute Genomics Platform"/>
            <consortium name="The Broad Institute Genome Sequencing Center for Infectious Disease"/>
            <person name="Wu L."/>
            <person name="Ma J."/>
        </authorList>
    </citation>
    <scope>NUCLEOTIDE SEQUENCE [LARGE SCALE GENOMIC DNA]</scope>
    <source>
        <strain evidence="3">JCM 15608</strain>
    </source>
</reference>
<organism evidence="2 3">
    <name type="scientific">Colwellia asteriadis</name>
    <dbReference type="NCBI Taxonomy" id="517723"/>
    <lineage>
        <taxon>Bacteria</taxon>
        <taxon>Pseudomonadati</taxon>
        <taxon>Pseudomonadota</taxon>
        <taxon>Gammaproteobacteria</taxon>
        <taxon>Alteromonadales</taxon>
        <taxon>Colwelliaceae</taxon>
        <taxon>Colwellia</taxon>
    </lineage>
</organism>
<dbReference type="InterPro" id="IPR021762">
    <property type="entry name" value="DUF3325"/>
</dbReference>
<dbReference type="EMBL" id="BAAAFA010000006">
    <property type="protein sequence ID" value="GAA0817499.1"/>
    <property type="molecule type" value="Genomic_DNA"/>
</dbReference>
<keyword evidence="3" id="KW-1185">Reference proteome</keyword>
<keyword evidence="1" id="KW-1133">Transmembrane helix</keyword>
<comment type="caution">
    <text evidence="2">The sequence shown here is derived from an EMBL/GenBank/DDBJ whole genome shotgun (WGS) entry which is preliminary data.</text>
</comment>
<dbReference type="RefSeq" id="WP_343817230.1">
    <property type="nucleotide sequence ID" value="NZ_BAAAFA010000006.1"/>
</dbReference>
<name>A0ABP3WKU7_9GAMM</name>
<keyword evidence="1" id="KW-0812">Transmembrane</keyword>
<feature type="transmembrane region" description="Helical" evidence="1">
    <location>
        <begin position="65"/>
        <end position="82"/>
    </location>
</feature>
<keyword evidence="1" id="KW-0472">Membrane</keyword>
<gene>
    <name evidence="2" type="ORF">GCM10009111_18800</name>
</gene>